<feature type="modified residue" description="4-aspartylphosphate" evidence="1">
    <location>
        <position position="68"/>
    </location>
</feature>
<evidence type="ECO:0000259" key="2">
    <source>
        <dbReference type="PROSITE" id="PS50110"/>
    </source>
</evidence>
<dbReference type="InterPro" id="IPR011006">
    <property type="entry name" value="CheY-like_superfamily"/>
</dbReference>
<dbReference type="EMBL" id="CP042433">
    <property type="protein sequence ID" value="QEC57087.1"/>
    <property type="molecule type" value="Genomic_DNA"/>
</dbReference>
<dbReference type="Proteomes" id="UP000321204">
    <property type="component" value="Chromosome"/>
</dbReference>
<evidence type="ECO:0000313" key="3">
    <source>
        <dbReference type="EMBL" id="QEC57087.1"/>
    </source>
</evidence>
<dbReference type="SMART" id="SM00448">
    <property type="entry name" value="REC"/>
    <property type="match status" value="1"/>
</dbReference>
<accession>A0A5B8UK65</accession>
<dbReference type="PANTHER" id="PTHR44520">
    <property type="entry name" value="RESPONSE REGULATOR RCP1-RELATED"/>
    <property type="match status" value="1"/>
</dbReference>
<protein>
    <submittedName>
        <fullName evidence="3">Response regulator</fullName>
    </submittedName>
</protein>
<dbReference type="AlphaFoldDB" id="A0A5B8UK65"/>
<dbReference type="KEGG" id="fgg:FSB75_14645"/>
<gene>
    <name evidence="3" type="ORF">FSB75_14645</name>
</gene>
<evidence type="ECO:0000313" key="4">
    <source>
        <dbReference type="Proteomes" id="UP000321204"/>
    </source>
</evidence>
<sequence>MTMTKYTTSKHIVVYADDDPDDVELVQEAFEQFASNVEVITFADGSRALSYLRNLTEADLLPCLIILDVNMPVLNGKETLLRLRQLHKYDNVPVVLFTTSSMPVDRQFATHNNAGFVTKPLGFEQMEMITHSFIDHCSEETQKKIRRMGS</sequence>
<dbReference type="SUPFAM" id="SSF52172">
    <property type="entry name" value="CheY-like"/>
    <property type="match status" value="1"/>
</dbReference>
<evidence type="ECO:0000256" key="1">
    <source>
        <dbReference type="PROSITE-ProRule" id="PRU00169"/>
    </source>
</evidence>
<organism evidence="3 4">
    <name type="scientific">Flavisolibacter ginsenosidimutans</name>
    <dbReference type="NCBI Taxonomy" id="661481"/>
    <lineage>
        <taxon>Bacteria</taxon>
        <taxon>Pseudomonadati</taxon>
        <taxon>Bacteroidota</taxon>
        <taxon>Chitinophagia</taxon>
        <taxon>Chitinophagales</taxon>
        <taxon>Chitinophagaceae</taxon>
        <taxon>Flavisolibacter</taxon>
    </lineage>
</organism>
<dbReference type="InterPro" id="IPR052893">
    <property type="entry name" value="TCS_response_regulator"/>
</dbReference>
<keyword evidence="1" id="KW-0597">Phosphoprotein</keyword>
<proteinExistence type="predicted"/>
<dbReference type="Gene3D" id="3.40.50.2300">
    <property type="match status" value="1"/>
</dbReference>
<dbReference type="GO" id="GO:0000160">
    <property type="term" value="P:phosphorelay signal transduction system"/>
    <property type="evidence" value="ECO:0007669"/>
    <property type="project" value="InterPro"/>
</dbReference>
<dbReference type="InterPro" id="IPR001789">
    <property type="entry name" value="Sig_transdc_resp-reg_receiver"/>
</dbReference>
<feature type="domain" description="Response regulatory" evidence="2">
    <location>
        <begin position="12"/>
        <end position="134"/>
    </location>
</feature>
<dbReference type="PROSITE" id="PS50110">
    <property type="entry name" value="RESPONSE_REGULATORY"/>
    <property type="match status" value="1"/>
</dbReference>
<dbReference type="OrthoDB" id="959604at2"/>
<keyword evidence="4" id="KW-1185">Reference proteome</keyword>
<name>A0A5B8UK65_9BACT</name>
<dbReference type="Pfam" id="PF00072">
    <property type="entry name" value="Response_reg"/>
    <property type="match status" value="1"/>
</dbReference>
<reference evidence="3 4" key="1">
    <citation type="journal article" date="2015" name="Int. J. Syst. Evol. Microbiol.">
        <title>Flavisolibacter ginsenosidimutans sp. nov., with ginsenoside-converting activity isolated from soil used for cultivating ginseng.</title>
        <authorList>
            <person name="Zhao Y."/>
            <person name="Liu Q."/>
            <person name="Kang M.S."/>
            <person name="Jin F."/>
            <person name="Yu H."/>
            <person name="Im W.T."/>
        </authorList>
    </citation>
    <scope>NUCLEOTIDE SEQUENCE [LARGE SCALE GENOMIC DNA]</scope>
    <source>
        <strain evidence="3 4">Gsoil 636</strain>
    </source>
</reference>